<reference evidence="2" key="2">
    <citation type="submission" date="2021-04" db="EMBL/GenBank/DDBJ databases">
        <authorList>
            <person name="Gilroy R."/>
        </authorList>
    </citation>
    <scope>NUCLEOTIDE SEQUENCE</scope>
    <source>
        <strain evidence="2">Gambia11-129</strain>
    </source>
</reference>
<dbReference type="EMBL" id="DXHU01000011">
    <property type="protein sequence ID" value="HIV98666.1"/>
    <property type="molecule type" value="Genomic_DNA"/>
</dbReference>
<accession>A0A9D1PU56</accession>
<name>A0A9D1PU56_9SPIO</name>
<comment type="caution">
    <text evidence="2">The sequence shown here is derived from an EMBL/GenBank/DDBJ whole genome shotgun (WGS) entry which is preliminary data.</text>
</comment>
<organism evidence="2 3">
    <name type="scientific">Candidatus Ornithospirochaeta avicola</name>
    <dbReference type="NCBI Taxonomy" id="2840896"/>
    <lineage>
        <taxon>Bacteria</taxon>
        <taxon>Pseudomonadati</taxon>
        <taxon>Spirochaetota</taxon>
        <taxon>Spirochaetia</taxon>
        <taxon>Spirochaetales</taxon>
        <taxon>Spirochaetaceae</taxon>
        <taxon>Spirochaetaceae incertae sedis</taxon>
        <taxon>Candidatus Ornithospirochaeta</taxon>
    </lineage>
</organism>
<dbReference type="Pfam" id="PF09954">
    <property type="entry name" value="DUF2188"/>
    <property type="match status" value="1"/>
</dbReference>
<proteinExistence type="predicted"/>
<feature type="compositionally biased region" description="Basic and acidic residues" evidence="1">
    <location>
        <begin position="1"/>
        <end position="20"/>
    </location>
</feature>
<dbReference type="Proteomes" id="UP000823936">
    <property type="component" value="Unassembled WGS sequence"/>
</dbReference>
<dbReference type="InterPro" id="IPR018691">
    <property type="entry name" value="DUF2188"/>
</dbReference>
<protein>
    <submittedName>
        <fullName evidence="2">DUF2188 domain-containing protein</fullName>
    </submittedName>
</protein>
<reference evidence="2" key="1">
    <citation type="journal article" date="2021" name="PeerJ">
        <title>Extensive microbial diversity within the chicken gut microbiome revealed by metagenomics and culture.</title>
        <authorList>
            <person name="Gilroy R."/>
            <person name="Ravi A."/>
            <person name="Getino M."/>
            <person name="Pursley I."/>
            <person name="Horton D.L."/>
            <person name="Alikhan N.F."/>
            <person name="Baker D."/>
            <person name="Gharbi K."/>
            <person name="Hall N."/>
            <person name="Watson M."/>
            <person name="Adriaenssens E.M."/>
            <person name="Foster-Nyarko E."/>
            <person name="Jarju S."/>
            <person name="Secka A."/>
            <person name="Antonio M."/>
            <person name="Oren A."/>
            <person name="Chaudhuri R.R."/>
            <person name="La Ragione R."/>
            <person name="Hildebrand F."/>
            <person name="Pallen M.J."/>
        </authorList>
    </citation>
    <scope>NUCLEOTIDE SEQUENCE</scope>
    <source>
        <strain evidence="2">Gambia11-129</strain>
    </source>
</reference>
<evidence type="ECO:0000313" key="2">
    <source>
        <dbReference type="EMBL" id="HIV98666.1"/>
    </source>
</evidence>
<gene>
    <name evidence="2" type="ORF">IAB12_02665</name>
</gene>
<sequence length="119" mass="13730">MAEKKTANAKKESVEKKDDAQLENVQTEEIIDVDESGKESIQKTKNKRKQVRYIFKDSEKGWFEKERDNVRVTKYYRTQKEAVEAAKTHIRNSGMPGSIVIQSKAGKIRANQKITTKKI</sequence>
<feature type="region of interest" description="Disordered" evidence="1">
    <location>
        <begin position="1"/>
        <end position="22"/>
    </location>
</feature>
<evidence type="ECO:0000313" key="3">
    <source>
        <dbReference type="Proteomes" id="UP000823936"/>
    </source>
</evidence>
<evidence type="ECO:0000256" key="1">
    <source>
        <dbReference type="SAM" id="MobiDB-lite"/>
    </source>
</evidence>
<dbReference type="AlphaFoldDB" id="A0A9D1PU56"/>